<keyword evidence="3" id="KW-0732">Signal</keyword>
<dbReference type="InterPro" id="IPR002048">
    <property type="entry name" value="EF_hand_dom"/>
</dbReference>
<dbReference type="KEGG" id="spu:586765"/>
<keyword evidence="6" id="KW-1185">Reference proteome</keyword>
<feature type="region of interest" description="Disordered" evidence="2">
    <location>
        <begin position="143"/>
        <end position="178"/>
    </location>
</feature>
<organism evidence="5 6">
    <name type="scientific">Strongylocentrotus purpuratus</name>
    <name type="common">Purple sea urchin</name>
    <dbReference type="NCBI Taxonomy" id="7668"/>
    <lineage>
        <taxon>Eukaryota</taxon>
        <taxon>Metazoa</taxon>
        <taxon>Echinodermata</taxon>
        <taxon>Eleutherozoa</taxon>
        <taxon>Echinozoa</taxon>
        <taxon>Echinoidea</taxon>
        <taxon>Euechinoidea</taxon>
        <taxon>Echinacea</taxon>
        <taxon>Camarodonta</taxon>
        <taxon>Echinidea</taxon>
        <taxon>Strongylocentrotidae</taxon>
        <taxon>Strongylocentrotus</taxon>
    </lineage>
</organism>
<protein>
    <recommendedName>
        <fullName evidence="4">EF-hand domain-containing protein</fullName>
    </recommendedName>
</protein>
<dbReference type="PROSITE" id="PS50222">
    <property type="entry name" value="EF_HAND_2"/>
    <property type="match status" value="1"/>
</dbReference>
<dbReference type="InterPro" id="IPR011992">
    <property type="entry name" value="EF-hand-dom_pair"/>
</dbReference>
<dbReference type="CDD" id="cd00051">
    <property type="entry name" value="EFh"/>
    <property type="match status" value="1"/>
</dbReference>
<name>A0A7M7HG10_STRPU</name>
<feature type="chain" id="PRO_5029751353" description="EF-hand domain-containing protein" evidence="3">
    <location>
        <begin position="22"/>
        <end position="178"/>
    </location>
</feature>
<feature type="domain" description="EF-hand" evidence="4">
    <location>
        <begin position="71"/>
        <end position="98"/>
    </location>
</feature>
<evidence type="ECO:0000256" key="1">
    <source>
        <dbReference type="ARBA" id="ARBA00022837"/>
    </source>
</evidence>
<evidence type="ECO:0000256" key="2">
    <source>
        <dbReference type="SAM" id="MobiDB-lite"/>
    </source>
</evidence>
<dbReference type="RefSeq" id="XP_011663525.2">
    <property type="nucleotide sequence ID" value="XM_011665223.2"/>
</dbReference>
<sequence length="178" mass="19438">MLKVLLLTSVYMVCTISMAWGCVSGAGPSWEISQGGRGSGRGRPDVIGPERPRVPIDILRYFAGNITKELAFASIDLDGNGLVTLDEWVAADGALTELNNLLIRLDTDGDNRISLDELQPFNLPSRSDSEAVPRLLAFQGVPDEEATLGATTPPSRRRRRINRRRKGRRGRLGARATP</sequence>
<dbReference type="InterPro" id="IPR018247">
    <property type="entry name" value="EF_Hand_1_Ca_BS"/>
</dbReference>
<dbReference type="GO" id="GO:0005509">
    <property type="term" value="F:calcium ion binding"/>
    <property type="evidence" value="ECO:0007669"/>
    <property type="project" value="InterPro"/>
</dbReference>
<reference evidence="6" key="1">
    <citation type="submission" date="2015-02" db="EMBL/GenBank/DDBJ databases">
        <title>Genome sequencing for Strongylocentrotus purpuratus.</title>
        <authorList>
            <person name="Murali S."/>
            <person name="Liu Y."/>
            <person name="Vee V."/>
            <person name="English A."/>
            <person name="Wang M."/>
            <person name="Skinner E."/>
            <person name="Han Y."/>
            <person name="Muzny D.M."/>
            <person name="Worley K.C."/>
            <person name="Gibbs R.A."/>
        </authorList>
    </citation>
    <scope>NUCLEOTIDE SEQUENCE</scope>
</reference>
<evidence type="ECO:0000256" key="3">
    <source>
        <dbReference type="SAM" id="SignalP"/>
    </source>
</evidence>
<evidence type="ECO:0000259" key="4">
    <source>
        <dbReference type="PROSITE" id="PS50222"/>
    </source>
</evidence>
<dbReference type="Gene3D" id="1.10.238.10">
    <property type="entry name" value="EF-hand"/>
    <property type="match status" value="1"/>
</dbReference>
<dbReference type="AlphaFoldDB" id="A0A7M7HG10"/>
<dbReference type="SUPFAM" id="SSF47473">
    <property type="entry name" value="EF-hand"/>
    <property type="match status" value="1"/>
</dbReference>
<dbReference type="OrthoDB" id="10145954at2759"/>
<dbReference type="PROSITE" id="PS00018">
    <property type="entry name" value="EF_HAND_1"/>
    <property type="match status" value="2"/>
</dbReference>
<accession>A0A7M7HG10</accession>
<evidence type="ECO:0000313" key="6">
    <source>
        <dbReference type="Proteomes" id="UP000007110"/>
    </source>
</evidence>
<dbReference type="GeneID" id="586765"/>
<feature type="compositionally biased region" description="Basic residues" evidence="2">
    <location>
        <begin position="155"/>
        <end position="172"/>
    </location>
</feature>
<dbReference type="Pfam" id="PF13202">
    <property type="entry name" value="EF-hand_5"/>
    <property type="match status" value="2"/>
</dbReference>
<feature type="signal peptide" evidence="3">
    <location>
        <begin position="1"/>
        <end position="21"/>
    </location>
</feature>
<keyword evidence="1" id="KW-0106">Calcium</keyword>
<reference evidence="5" key="2">
    <citation type="submission" date="2021-01" db="UniProtKB">
        <authorList>
            <consortium name="EnsemblMetazoa"/>
        </authorList>
    </citation>
    <scope>IDENTIFICATION</scope>
</reference>
<proteinExistence type="predicted"/>
<dbReference type="Proteomes" id="UP000007110">
    <property type="component" value="Unassembled WGS sequence"/>
</dbReference>
<evidence type="ECO:0000313" key="5">
    <source>
        <dbReference type="EnsemblMetazoa" id="XP_011663525"/>
    </source>
</evidence>
<dbReference type="EnsemblMetazoa" id="XM_011665223">
    <property type="protein sequence ID" value="XP_011663525"/>
    <property type="gene ID" value="LOC586765"/>
</dbReference>
<dbReference type="InParanoid" id="A0A7M7HG10"/>